<keyword evidence="5 6" id="KW-0472">Membrane</keyword>
<keyword evidence="3 6" id="KW-0812">Transmembrane</keyword>
<dbReference type="InterPro" id="IPR020846">
    <property type="entry name" value="MFS_dom"/>
</dbReference>
<dbReference type="Gene3D" id="1.20.1250.20">
    <property type="entry name" value="MFS general substrate transporter like domains"/>
    <property type="match status" value="1"/>
</dbReference>
<feature type="transmembrane region" description="Helical" evidence="6">
    <location>
        <begin position="188"/>
        <end position="211"/>
    </location>
</feature>
<feature type="transmembrane region" description="Helical" evidence="6">
    <location>
        <begin position="94"/>
        <end position="116"/>
    </location>
</feature>
<evidence type="ECO:0000256" key="2">
    <source>
        <dbReference type="ARBA" id="ARBA00022448"/>
    </source>
</evidence>
<feature type="transmembrane region" description="Helical" evidence="6">
    <location>
        <begin position="276"/>
        <end position="294"/>
    </location>
</feature>
<feature type="transmembrane region" description="Helical" evidence="6">
    <location>
        <begin position="153"/>
        <end position="176"/>
    </location>
</feature>
<protein>
    <submittedName>
        <fullName evidence="8">MFS transporter</fullName>
    </submittedName>
</protein>
<feature type="transmembrane region" description="Helical" evidence="6">
    <location>
        <begin position="239"/>
        <end position="261"/>
    </location>
</feature>
<accession>A0ABS8VXN3</accession>
<feature type="transmembrane region" description="Helical" evidence="6">
    <location>
        <begin position="334"/>
        <end position="351"/>
    </location>
</feature>
<dbReference type="InterPro" id="IPR036259">
    <property type="entry name" value="MFS_trans_sf"/>
</dbReference>
<feature type="transmembrane region" description="Helical" evidence="6">
    <location>
        <begin position="306"/>
        <end position="328"/>
    </location>
</feature>
<evidence type="ECO:0000259" key="7">
    <source>
        <dbReference type="PROSITE" id="PS50850"/>
    </source>
</evidence>
<dbReference type="InterPro" id="IPR044770">
    <property type="entry name" value="MFS_spinster-like"/>
</dbReference>
<feature type="transmembrane region" description="Helical" evidence="6">
    <location>
        <begin position="122"/>
        <end position="141"/>
    </location>
</feature>
<feature type="transmembrane region" description="Helical" evidence="6">
    <location>
        <begin position="406"/>
        <end position="432"/>
    </location>
</feature>
<dbReference type="PROSITE" id="PS50850">
    <property type="entry name" value="MFS"/>
    <property type="match status" value="1"/>
</dbReference>
<dbReference type="Pfam" id="PF07690">
    <property type="entry name" value="MFS_1"/>
    <property type="match status" value="1"/>
</dbReference>
<gene>
    <name evidence="8" type="ORF">LWC05_05300</name>
</gene>
<keyword evidence="9" id="KW-1185">Reference proteome</keyword>
<name>A0ABS8VXN3_9PROT</name>
<feature type="domain" description="Major facilitator superfamily (MFS) profile" evidence="7">
    <location>
        <begin position="27"/>
        <end position="433"/>
    </location>
</feature>
<proteinExistence type="predicted"/>
<evidence type="ECO:0000256" key="3">
    <source>
        <dbReference type="ARBA" id="ARBA00022692"/>
    </source>
</evidence>
<feature type="transmembrane region" description="Helical" evidence="6">
    <location>
        <begin position="372"/>
        <end position="394"/>
    </location>
</feature>
<dbReference type="SUPFAM" id="SSF103473">
    <property type="entry name" value="MFS general substrate transporter"/>
    <property type="match status" value="1"/>
</dbReference>
<dbReference type="CDD" id="cd17328">
    <property type="entry name" value="MFS_spinster_like"/>
    <property type="match status" value="1"/>
</dbReference>
<dbReference type="RefSeq" id="WP_232876861.1">
    <property type="nucleotide sequence ID" value="NZ_JAJSOJ010000016.1"/>
</dbReference>
<evidence type="ECO:0000256" key="5">
    <source>
        <dbReference type="ARBA" id="ARBA00023136"/>
    </source>
</evidence>
<organism evidence="8 9">
    <name type="scientific">Acetobacter sicerae</name>
    <dbReference type="NCBI Taxonomy" id="85325"/>
    <lineage>
        <taxon>Bacteria</taxon>
        <taxon>Pseudomonadati</taxon>
        <taxon>Pseudomonadota</taxon>
        <taxon>Alphaproteobacteria</taxon>
        <taxon>Acetobacterales</taxon>
        <taxon>Acetobacteraceae</taxon>
        <taxon>Acetobacter</taxon>
    </lineage>
</organism>
<dbReference type="Proteomes" id="UP001521074">
    <property type="component" value="Unassembled WGS sequence"/>
</dbReference>
<keyword evidence="4 6" id="KW-1133">Transmembrane helix</keyword>
<evidence type="ECO:0000313" key="8">
    <source>
        <dbReference type="EMBL" id="MCE0743307.1"/>
    </source>
</evidence>
<reference evidence="8 9" key="1">
    <citation type="submission" date="2021-12" db="EMBL/GenBank/DDBJ databases">
        <title>Genome sequence of Acetobacter sicerae DmPark20a_162.</title>
        <authorList>
            <person name="Chaston J.M."/>
        </authorList>
    </citation>
    <scope>NUCLEOTIDE SEQUENCE [LARGE SCALE GENOMIC DNA]</scope>
    <source>
        <strain evidence="8 9">DmPark20a_162</strain>
    </source>
</reference>
<evidence type="ECO:0000256" key="6">
    <source>
        <dbReference type="SAM" id="Phobius"/>
    </source>
</evidence>
<dbReference type="PANTHER" id="PTHR23505">
    <property type="entry name" value="SPINSTER"/>
    <property type="match status" value="1"/>
</dbReference>
<feature type="transmembrane region" description="Helical" evidence="6">
    <location>
        <begin position="61"/>
        <end position="82"/>
    </location>
</feature>
<dbReference type="PRINTS" id="PR01036">
    <property type="entry name" value="TCRTETB"/>
</dbReference>
<evidence type="ECO:0000256" key="4">
    <source>
        <dbReference type="ARBA" id="ARBA00022989"/>
    </source>
</evidence>
<dbReference type="EMBL" id="JAJSOJ010000016">
    <property type="protein sequence ID" value="MCE0743307.1"/>
    <property type="molecule type" value="Genomic_DNA"/>
</dbReference>
<comment type="subcellular location">
    <subcellularLocation>
        <location evidence="1">Membrane</location>
        <topology evidence="1">Multi-pass membrane protein</topology>
    </subcellularLocation>
</comment>
<evidence type="ECO:0000256" key="1">
    <source>
        <dbReference type="ARBA" id="ARBA00004141"/>
    </source>
</evidence>
<dbReference type="PANTHER" id="PTHR23505:SF79">
    <property type="entry name" value="PROTEIN SPINSTER"/>
    <property type="match status" value="1"/>
</dbReference>
<evidence type="ECO:0000313" key="9">
    <source>
        <dbReference type="Proteomes" id="UP001521074"/>
    </source>
</evidence>
<keyword evidence="2" id="KW-0813">Transport</keyword>
<sequence length="455" mass="49305">MQNMQPERRMSKQLRSNEMTRVRQTNTMCLFMVAYLLSYIDRQILALLIGPIQSDLLLSDTQFACLNGLAFSLLYAILGFPLASMSDRYPRPPIIVGGVILWSLATMACGLCNSFWSLFLCRVLVGLGEAALAPAVYSYIADTVPRERLAGTLAFFFLGSFLGSGCAFLFGGWLLAFVQQHHFMILHAWQICFMVVGLPGIFLGIIIALTVHEPSCRIVPTKPVTASVAISFFRNHSTFFSLHMFGYTLLAVTLFSLFSWMPAHMMRIHHMSHTELGLTLGVIVIVAGCGGAFTSGRLIDILTKRGIWYAPQLVASSAAFAASIPLVISVTTMNTHLAIISFSVAFFFASFPMPPSATVLQIAVPASMRARFSAAMLFCNAIGGLSGGSLLIGALNDHVFHSAASIGTSIALVAGTASILGGILLLLCIPSYRTLCNGQDRMERTSDMPALQEMA</sequence>
<dbReference type="InterPro" id="IPR011701">
    <property type="entry name" value="MFS"/>
</dbReference>
<comment type="caution">
    <text evidence="8">The sequence shown here is derived from an EMBL/GenBank/DDBJ whole genome shotgun (WGS) entry which is preliminary data.</text>
</comment>